<dbReference type="EMBL" id="JANJOU010000007">
    <property type="protein sequence ID" value="MCR0982346.1"/>
    <property type="molecule type" value="Genomic_DNA"/>
</dbReference>
<dbReference type="RefSeq" id="WP_257716018.1">
    <property type="nucleotide sequence ID" value="NZ_JANJOU010000007.1"/>
</dbReference>
<accession>A0ABT1X2K9</accession>
<gene>
    <name evidence="1" type="ORF">NRP21_09830</name>
</gene>
<dbReference type="Proteomes" id="UP001524642">
    <property type="component" value="Unassembled WGS sequence"/>
</dbReference>
<organism evidence="1 2">
    <name type="scientific">Roseomonas populi</name>
    <dbReference type="NCBI Taxonomy" id="3121582"/>
    <lineage>
        <taxon>Bacteria</taxon>
        <taxon>Pseudomonadati</taxon>
        <taxon>Pseudomonadota</taxon>
        <taxon>Alphaproteobacteria</taxon>
        <taxon>Acetobacterales</taxon>
        <taxon>Roseomonadaceae</taxon>
        <taxon>Roseomonas</taxon>
    </lineage>
</organism>
<name>A0ABT1X2K9_9PROT</name>
<evidence type="ECO:0000313" key="2">
    <source>
        <dbReference type="Proteomes" id="UP001524642"/>
    </source>
</evidence>
<comment type="caution">
    <text evidence="1">The sequence shown here is derived from an EMBL/GenBank/DDBJ whole genome shotgun (WGS) entry which is preliminary data.</text>
</comment>
<sequence length="51" mass="5209">MPGINDLTILSLLISLCGLVPVGMAFAEDPSALNGEGARPGNRIIGFLAGR</sequence>
<reference evidence="1 2" key="1">
    <citation type="submission" date="2022-06" db="EMBL/GenBank/DDBJ databases">
        <title>Roseomonas CN29.</title>
        <authorList>
            <person name="Cheng Y."/>
            <person name="He X."/>
        </authorList>
    </citation>
    <scope>NUCLEOTIDE SEQUENCE [LARGE SCALE GENOMIC DNA]</scope>
    <source>
        <strain evidence="1 2">CN29</strain>
    </source>
</reference>
<evidence type="ECO:0000313" key="1">
    <source>
        <dbReference type="EMBL" id="MCR0982346.1"/>
    </source>
</evidence>
<protein>
    <submittedName>
        <fullName evidence="1">Uncharacterized protein</fullName>
    </submittedName>
</protein>
<proteinExistence type="predicted"/>
<keyword evidence="2" id="KW-1185">Reference proteome</keyword>